<proteinExistence type="predicted"/>
<keyword evidence="2" id="KW-1185">Reference proteome</keyword>
<evidence type="ECO:0000313" key="2">
    <source>
        <dbReference type="Proteomes" id="UP000241462"/>
    </source>
</evidence>
<accession>A0A2T2ZWQ6</accession>
<dbReference type="InParanoid" id="A0A2T2ZWQ6"/>
<organism evidence="1 2">
    <name type="scientific">Coniella lustricola</name>
    <dbReference type="NCBI Taxonomy" id="2025994"/>
    <lineage>
        <taxon>Eukaryota</taxon>
        <taxon>Fungi</taxon>
        <taxon>Dikarya</taxon>
        <taxon>Ascomycota</taxon>
        <taxon>Pezizomycotina</taxon>
        <taxon>Sordariomycetes</taxon>
        <taxon>Sordariomycetidae</taxon>
        <taxon>Diaporthales</taxon>
        <taxon>Schizoparmaceae</taxon>
        <taxon>Coniella</taxon>
    </lineage>
</organism>
<name>A0A2T2ZWQ6_9PEZI</name>
<dbReference type="AlphaFoldDB" id="A0A2T2ZWQ6"/>
<reference evidence="1 2" key="1">
    <citation type="journal article" date="2018" name="Mycol. Prog.">
        <title>Coniella lustricola, a new species from submerged detritus.</title>
        <authorList>
            <person name="Raudabaugh D.B."/>
            <person name="Iturriaga T."/>
            <person name="Carver A."/>
            <person name="Mondo S."/>
            <person name="Pangilinan J."/>
            <person name="Lipzen A."/>
            <person name="He G."/>
            <person name="Amirebrahimi M."/>
            <person name="Grigoriev I.V."/>
            <person name="Miller A.N."/>
        </authorList>
    </citation>
    <scope>NUCLEOTIDE SEQUENCE [LARGE SCALE GENOMIC DNA]</scope>
    <source>
        <strain evidence="1 2">B22-T-1</strain>
    </source>
</reference>
<protein>
    <submittedName>
        <fullName evidence="1">Uncharacterized protein</fullName>
    </submittedName>
</protein>
<sequence length="174" mass="20067">MSCLSDAVLSLQITQISASLCSRAAASQFCRKFAVSRSKILFLNQYQYPAVTVVYTRKHLLSKSDYYYAKISSFTKRLYQGRERRTLGAANQRTQIAHILYDTSEQYHEYVCIWAASSRASTCSRRLTEIFQVFNLLRDHLLYLQHESAHTRDGKSEGKCLHCRLRMKAIVLPV</sequence>
<dbReference type="Proteomes" id="UP000241462">
    <property type="component" value="Unassembled WGS sequence"/>
</dbReference>
<evidence type="ECO:0000313" key="1">
    <source>
        <dbReference type="EMBL" id="PSR78510.1"/>
    </source>
</evidence>
<dbReference type="EMBL" id="KZ678603">
    <property type="protein sequence ID" value="PSR78510.1"/>
    <property type="molecule type" value="Genomic_DNA"/>
</dbReference>
<gene>
    <name evidence="1" type="ORF">BD289DRAFT_443828</name>
</gene>